<dbReference type="Proteomes" id="UP000054166">
    <property type="component" value="Unassembled WGS sequence"/>
</dbReference>
<feature type="region of interest" description="Disordered" evidence="4">
    <location>
        <begin position="540"/>
        <end position="600"/>
    </location>
</feature>
<dbReference type="PANTHER" id="PTHR46170:SF1">
    <property type="entry name" value="GATOR COMPLEX PROTEIN WDR59"/>
    <property type="match status" value="1"/>
</dbReference>
<dbReference type="PROSITE" id="PS00678">
    <property type="entry name" value="WD_REPEATS_1"/>
    <property type="match status" value="2"/>
</dbReference>
<dbReference type="EMBL" id="KN833050">
    <property type="protein sequence ID" value="KIM75118.1"/>
    <property type="molecule type" value="Genomic_DNA"/>
</dbReference>
<dbReference type="InterPro" id="IPR049566">
    <property type="entry name" value="WDR59_RTC1-like_RING_Znf"/>
</dbReference>
<dbReference type="InterPro" id="IPR015943">
    <property type="entry name" value="WD40/YVTN_repeat-like_dom_sf"/>
</dbReference>
<feature type="region of interest" description="Disordered" evidence="4">
    <location>
        <begin position="481"/>
        <end position="525"/>
    </location>
</feature>
<organism evidence="6 7">
    <name type="scientific">Piloderma croceum (strain F 1598)</name>
    <dbReference type="NCBI Taxonomy" id="765440"/>
    <lineage>
        <taxon>Eukaryota</taxon>
        <taxon>Fungi</taxon>
        <taxon>Dikarya</taxon>
        <taxon>Basidiomycota</taxon>
        <taxon>Agaricomycotina</taxon>
        <taxon>Agaricomycetes</taxon>
        <taxon>Agaricomycetidae</taxon>
        <taxon>Atheliales</taxon>
        <taxon>Atheliaceae</taxon>
        <taxon>Piloderma</taxon>
    </lineage>
</organism>
<dbReference type="GO" id="GO:1904263">
    <property type="term" value="P:positive regulation of TORC1 signaling"/>
    <property type="evidence" value="ECO:0007669"/>
    <property type="project" value="TreeGrafter"/>
</dbReference>
<dbReference type="InterPro" id="IPR019775">
    <property type="entry name" value="WD40_repeat_CS"/>
</dbReference>
<dbReference type="Pfam" id="PF17120">
    <property type="entry name" value="zf-RING_16"/>
    <property type="match status" value="1"/>
</dbReference>
<dbReference type="InterPro" id="IPR036322">
    <property type="entry name" value="WD40_repeat_dom_sf"/>
</dbReference>
<dbReference type="STRING" id="765440.A0A0C3AML9"/>
<accession>A0A0C3AML9</accession>
<dbReference type="Pfam" id="PF00400">
    <property type="entry name" value="WD40"/>
    <property type="match status" value="1"/>
</dbReference>
<feature type="compositionally biased region" description="Polar residues" evidence="4">
    <location>
        <begin position="501"/>
        <end position="519"/>
    </location>
</feature>
<dbReference type="SMART" id="SM00320">
    <property type="entry name" value="WD40"/>
    <property type="match status" value="5"/>
</dbReference>
<sequence length="1350" mass="149084">MSRSSSRSSELFRFPTRTPSNLSLTENVVDLASSSTFAQNVMAARRPSWTPSLSFRDMPSEGTPTLAVHTEDIDLASQPSSPEDGGTFRQSLQIDNKGLVGDAVGNMSISPSSRDVVLAARRGLFIIDLEAPLEVPRFLPQGGTWNVADVQWNPHPSRAEYIISTSSEKLLIWNLLVVGKTSIEHILQSHYRAITDINWHTTEPDTVVSTGIDSWLWSWDLRQPEKPVFGLSAFNAGGTQVKWNRQDPHVLASSHLNEVLIWDRRKGSLPISRFKAHKSKIYGIDWSHERRNEIVTCSLDKTIKVWDVHASSEEQDNGGRQSTMMDIPKRTIETSYPVWRARDLPFGRGVLSLPQRGETALEMFAYEDEEVMQNSVEVFQGHTDVVKEFVWRKGGKDGGEYQLITWSKDRTLRFWPVDSEIMQKVGHVPEEITGRARSYSRVDDDQSFRLPPEGNIFPPTISAPVGHRGILAEVRAAPPPQISNPALQAQHSAAPARSYDGSVNLQSSSTVRQGGTMSRGNIGGKSGKIELITWMKNVKEVSRREESSGPGSGADSGNASNLSSRSREGSGARESGGKRRRSDSRNRGGDEQREKDNQSLQAEITSVIAKLENLAQTRIRLEKHDLTKKRTCTLGLYGPWGGSSSVFIRLTFTFPKDYPQAPYPGGIPTLELERSPLISMKDRAFMLRRLKAIRERRRPCLEPCLRFLLLGNEDEKGGRGPGPLDSDSSSEDEDMAPVSRKSRDFTVTLLRSHKNLAEPRTSQGTFAPNGDLICFFRAPPRIVRNVLRNISVSPAASARSPESVPRLFQPPALLSDAVRRLGLAATDRTLTSIAPRKTDDGPDNILRIMTNLLTFSQQKFRRESDSKLPEIPASYSLIPVRRSTVFIVRDVDIARGDKKVAEQYVFESDSLSELCDKNARIASAHLRFDHARVFRVLQSLFPSSEKDGSPRSNVPPGFSSLAHEIVTRLYTECSLNKDVQMLAMVSIILLQAGRATSTAGPKSPETIGDPGSMFPGGDYFSLSLRKDNHHAITATSPNRPRLPSSPAGPPVPAALSSSNSSQRSWSSLFNTGSVRQFMTGVQDSLKDGLMTPAGEILTDHGAPIPVPGGRGRPREGSSPRYVVDSPYRPTVAISKSWNDNSATRSTIAFSSAGHVRRPTFSQIISPTINIPEKKVLLFDGIAEESEGDIPLEPQLLRQFVGHVLVYADVLFGWQLFHKRAELLKSVNQEVQKIAPPRVGLEQKLGVIMTCERCRTIFRANETTCSTCTYYRSKLPRCSICRLPVKGLSRTCSRCLHVAHLNCSSAAKIQFCGTGCGCTCASSIGSDKKARDLGDFVRSPNSVQSVLPPHT</sequence>
<feature type="region of interest" description="Disordered" evidence="4">
    <location>
        <begin position="716"/>
        <end position="739"/>
    </location>
</feature>
<dbReference type="PROSITE" id="PS50294">
    <property type="entry name" value="WD_REPEATS_REGION"/>
    <property type="match status" value="1"/>
</dbReference>
<keyword evidence="7" id="KW-1185">Reference proteome</keyword>
<name>A0A0C3AML9_PILCF</name>
<reference evidence="6 7" key="1">
    <citation type="submission" date="2014-04" db="EMBL/GenBank/DDBJ databases">
        <authorList>
            <consortium name="DOE Joint Genome Institute"/>
            <person name="Kuo A."/>
            <person name="Tarkka M."/>
            <person name="Buscot F."/>
            <person name="Kohler A."/>
            <person name="Nagy L.G."/>
            <person name="Floudas D."/>
            <person name="Copeland A."/>
            <person name="Barry K.W."/>
            <person name="Cichocki N."/>
            <person name="Veneault-Fourrey C."/>
            <person name="LaButti K."/>
            <person name="Lindquist E.A."/>
            <person name="Lipzen A."/>
            <person name="Lundell T."/>
            <person name="Morin E."/>
            <person name="Murat C."/>
            <person name="Sun H."/>
            <person name="Tunlid A."/>
            <person name="Henrissat B."/>
            <person name="Grigoriev I.V."/>
            <person name="Hibbett D.S."/>
            <person name="Martin F."/>
            <person name="Nordberg H.P."/>
            <person name="Cantor M.N."/>
            <person name="Hua S.X."/>
        </authorList>
    </citation>
    <scope>NUCLEOTIDE SEQUENCE [LARGE SCALE GENOMIC DNA]</scope>
    <source>
        <strain evidence="6 7">F 1598</strain>
    </source>
</reference>
<dbReference type="GO" id="GO:0035859">
    <property type="term" value="C:Seh1-associated complex"/>
    <property type="evidence" value="ECO:0007669"/>
    <property type="project" value="TreeGrafter"/>
</dbReference>
<protein>
    <recommendedName>
        <fullName evidence="5">WDR59/RTC1-like RING zinc finger domain-containing protein</fullName>
    </recommendedName>
</protein>
<feature type="region of interest" description="Disordered" evidence="4">
    <location>
        <begin position="1093"/>
        <end position="1123"/>
    </location>
</feature>
<dbReference type="PANTHER" id="PTHR46170">
    <property type="entry name" value="GATOR COMPLEX PROTEIN WDR59"/>
    <property type="match status" value="1"/>
</dbReference>
<evidence type="ECO:0000256" key="3">
    <source>
        <dbReference type="PROSITE-ProRule" id="PRU00221"/>
    </source>
</evidence>
<gene>
    <name evidence="6" type="ORF">PILCRDRAFT_827530</name>
</gene>
<proteinExistence type="predicted"/>
<dbReference type="Gene3D" id="2.130.10.10">
    <property type="entry name" value="YVTN repeat-like/Quinoprotein amine dehydrogenase"/>
    <property type="match status" value="1"/>
</dbReference>
<evidence type="ECO:0000256" key="2">
    <source>
        <dbReference type="ARBA" id="ARBA00022737"/>
    </source>
</evidence>
<dbReference type="InterPro" id="IPR001680">
    <property type="entry name" value="WD40_rpt"/>
</dbReference>
<dbReference type="InterPro" id="IPR049567">
    <property type="entry name" value="WDR59-like"/>
</dbReference>
<dbReference type="OrthoDB" id="311712at2759"/>
<dbReference type="GO" id="GO:0005774">
    <property type="term" value="C:vacuolar membrane"/>
    <property type="evidence" value="ECO:0007669"/>
    <property type="project" value="TreeGrafter"/>
</dbReference>
<keyword evidence="1 3" id="KW-0853">WD repeat</keyword>
<feature type="domain" description="WDR59/RTC1-like RING zinc finger" evidence="5">
    <location>
        <begin position="1275"/>
        <end position="1321"/>
    </location>
</feature>
<dbReference type="InParanoid" id="A0A0C3AML9"/>
<feature type="compositionally biased region" description="Basic and acidic residues" evidence="4">
    <location>
        <begin position="565"/>
        <end position="597"/>
    </location>
</feature>
<dbReference type="SUPFAM" id="SSF50978">
    <property type="entry name" value="WD40 repeat-like"/>
    <property type="match status" value="1"/>
</dbReference>
<evidence type="ECO:0000313" key="7">
    <source>
        <dbReference type="Proteomes" id="UP000054166"/>
    </source>
</evidence>
<dbReference type="PROSITE" id="PS50082">
    <property type="entry name" value="WD_REPEATS_2"/>
    <property type="match status" value="1"/>
</dbReference>
<evidence type="ECO:0000256" key="4">
    <source>
        <dbReference type="SAM" id="MobiDB-lite"/>
    </source>
</evidence>
<dbReference type="GO" id="GO:0035591">
    <property type="term" value="F:signaling adaptor activity"/>
    <property type="evidence" value="ECO:0007669"/>
    <property type="project" value="TreeGrafter"/>
</dbReference>
<evidence type="ECO:0000259" key="5">
    <source>
        <dbReference type="Pfam" id="PF17120"/>
    </source>
</evidence>
<feature type="compositionally biased region" description="Low complexity" evidence="4">
    <location>
        <begin position="1053"/>
        <end position="1062"/>
    </location>
</feature>
<reference evidence="7" key="2">
    <citation type="submission" date="2015-01" db="EMBL/GenBank/DDBJ databases">
        <title>Evolutionary Origins and Diversification of the Mycorrhizal Mutualists.</title>
        <authorList>
            <consortium name="DOE Joint Genome Institute"/>
            <consortium name="Mycorrhizal Genomics Consortium"/>
            <person name="Kohler A."/>
            <person name="Kuo A."/>
            <person name="Nagy L.G."/>
            <person name="Floudas D."/>
            <person name="Copeland A."/>
            <person name="Barry K.W."/>
            <person name="Cichocki N."/>
            <person name="Veneault-Fourrey C."/>
            <person name="LaButti K."/>
            <person name="Lindquist E.A."/>
            <person name="Lipzen A."/>
            <person name="Lundell T."/>
            <person name="Morin E."/>
            <person name="Murat C."/>
            <person name="Riley R."/>
            <person name="Ohm R."/>
            <person name="Sun H."/>
            <person name="Tunlid A."/>
            <person name="Henrissat B."/>
            <person name="Grigoriev I.V."/>
            <person name="Hibbett D.S."/>
            <person name="Martin F."/>
        </authorList>
    </citation>
    <scope>NUCLEOTIDE SEQUENCE [LARGE SCALE GENOMIC DNA]</scope>
    <source>
        <strain evidence="7">F 1598</strain>
    </source>
</reference>
<keyword evidence="2" id="KW-0677">Repeat</keyword>
<dbReference type="FunCoup" id="A0A0C3AML9">
    <property type="interactions" value="224"/>
</dbReference>
<feature type="region of interest" description="Disordered" evidence="4">
    <location>
        <begin position="1033"/>
        <end position="1062"/>
    </location>
</feature>
<dbReference type="HOGENOM" id="CLU_001497_3_0_1"/>
<evidence type="ECO:0000313" key="6">
    <source>
        <dbReference type="EMBL" id="KIM75118.1"/>
    </source>
</evidence>
<dbReference type="GO" id="GO:0034198">
    <property type="term" value="P:cellular response to amino acid starvation"/>
    <property type="evidence" value="ECO:0007669"/>
    <property type="project" value="TreeGrafter"/>
</dbReference>
<feature type="repeat" description="WD" evidence="3">
    <location>
        <begin position="274"/>
        <end position="316"/>
    </location>
</feature>
<evidence type="ECO:0000256" key="1">
    <source>
        <dbReference type="ARBA" id="ARBA00022574"/>
    </source>
</evidence>